<gene>
    <name evidence="2" type="ORF">SAMN05444271_1405</name>
</gene>
<evidence type="ECO:0000313" key="3">
    <source>
        <dbReference type="Proteomes" id="UP000198888"/>
    </source>
</evidence>
<evidence type="ECO:0000313" key="2">
    <source>
        <dbReference type="EMBL" id="SEJ28664.1"/>
    </source>
</evidence>
<organism evidence="2 3">
    <name type="scientific">Halohasta litchfieldiae</name>
    <dbReference type="NCBI Taxonomy" id="1073996"/>
    <lineage>
        <taxon>Archaea</taxon>
        <taxon>Methanobacteriati</taxon>
        <taxon>Methanobacteriota</taxon>
        <taxon>Stenosarchaea group</taxon>
        <taxon>Halobacteria</taxon>
        <taxon>Halobacteriales</taxon>
        <taxon>Haloferacaceae</taxon>
        <taxon>Halohasta</taxon>
    </lineage>
</organism>
<dbReference type="STRING" id="1073996.SAMN05444271_1405"/>
<dbReference type="KEGG" id="hae:halTADL_1968"/>
<dbReference type="Gene3D" id="3.40.50.300">
    <property type="entry name" value="P-loop containing nucleotide triphosphate hydrolases"/>
    <property type="match status" value="1"/>
</dbReference>
<proteinExistence type="predicted"/>
<accession>A0A1H6XM84</accession>
<evidence type="ECO:0000259" key="1">
    <source>
        <dbReference type="Pfam" id="PF13614"/>
    </source>
</evidence>
<sequence>MLYLYMKNGILTAATYVQKGGVGKTTTAAHVAVAAAQNHDLNTLLIDLAGTQNDLATHFGISIDEESIDAPISAVFGDQWELIRNGIDNVVERMTFDTGEGPVLIPADPGLGAADNNLANVPREERYDRLADFIAEDLAATYDFVLVDLPGKEDNIAISGLYAVEDVIAPLRPGAFERNQLENLEADLQEIRDAYPVDPRLAMVLPTMIDRRTTQSSEFVADIREAYPDIAGLQVVSTQNIGDYQEAGSTLFAVDDDELYSTGQEALDAYSTATDQLLQTLRQ</sequence>
<dbReference type="InterPro" id="IPR027417">
    <property type="entry name" value="P-loop_NTPase"/>
</dbReference>
<accession>A0A2H4Q2X7</accession>
<name>A0A1H6XM84_9EURY</name>
<dbReference type="PANTHER" id="PTHR13696:SF99">
    <property type="entry name" value="COBYRINIC ACID AC-DIAMIDE SYNTHASE"/>
    <property type="match status" value="1"/>
</dbReference>
<feature type="domain" description="AAA" evidence="1">
    <location>
        <begin position="14"/>
        <end position="194"/>
    </location>
</feature>
<dbReference type="PANTHER" id="PTHR13696">
    <property type="entry name" value="P-LOOP CONTAINING NUCLEOSIDE TRIPHOSPHATE HYDROLASE"/>
    <property type="match status" value="1"/>
</dbReference>
<dbReference type="InterPro" id="IPR050678">
    <property type="entry name" value="DNA_Partitioning_ATPase"/>
</dbReference>
<dbReference type="AlphaFoldDB" id="A0A1H6XM84"/>
<reference evidence="2 3" key="1">
    <citation type="submission" date="2016-10" db="EMBL/GenBank/DDBJ databases">
        <authorList>
            <person name="de Groot N.N."/>
        </authorList>
    </citation>
    <scope>NUCLEOTIDE SEQUENCE [LARGE SCALE GENOMIC DNA]</scope>
    <source>
        <strain evidence="2 3">DSM 22187</strain>
    </source>
</reference>
<protein>
    <submittedName>
        <fullName evidence="2">Chromosome partitioning protein</fullName>
    </submittedName>
</protein>
<dbReference type="EMBL" id="FNYR01000040">
    <property type="protein sequence ID" value="SEJ28664.1"/>
    <property type="molecule type" value="Genomic_DNA"/>
</dbReference>
<dbReference type="CDD" id="cd02042">
    <property type="entry name" value="ParAB_family"/>
    <property type="match status" value="1"/>
</dbReference>
<dbReference type="Proteomes" id="UP000198888">
    <property type="component" value="Unassembled WGS sequence"/>
</dbReference>
<dbReference type="InterPro" id="IPR025669">
    <property type="entry name" value="AAA_dom"/>
</dbReference>
<keyword evidence="3" id="KW-1185">Reference proteome</keyword>
<dbReference type="SUPFAM" id="SSF52540">
    <property type="entry name" value="P-loop containing nucleoside triphosphate hydrolases"/>
    <property type="match status" value="1"/>
</dbReference>
<dbReference type="Pfam" id="PF13614">
    <property type="entry name" value="AAA_31"/>
    <property type="match status" value="1"/>
</dbReference>